<comment type="similarity">
    <text evidence="1">Belongs to the DinB family.</text>
</comment>
<gene>
    <name evidence="4" type="primary">dinB</name>
    <name evidence="4" type="ORF">SOCEGT47_052190</name>
</gene>
<feature type="binding site" evidence="3">
    <location>
        <position position="151"/>
    </location>
    <ligand>
        <name>a divalent metal cation</name>
        <dbReference type="ChEBI" id="CHEBI:60240"/>
    </ligand>
</feature>
<organism evidence="4 5">
    <name type="scientific">Sorangium cellulosum</name>
    <name type="common">Polyangium cellulosum</name>
    <dbReference type="NCBI Taxonomy" id="56"/>
    <lineage>
        <taxon>Bacteria</taxon>
        <taxon>Pseudomonadati</taxon>
        <taxon>Myxococcota</taxon>
        <taxon>Polyangia</taxon>
        <taxon>Polyangiales</taxon>
        <taxon>Polyangiaceae</taxon>
        <taxon>Sorangium</taxon>
    </lineage>
</organism>
<dbReference type="SUPFAM" id="SSF109854">
    <property type="entry name" value="DinB/YfiT-like putative metalloenzymes"/>
    <property type="match status" value="1"/>
</dbReference>
<protein>
    <submittedName>
        <fullName evidence="4">Damage-inducible protein DinB</fullName>
    </submittedName>
</protein>
<reference evidence="4 5" key="1">
    <citation type="submission" date="2015-09" db="EMBL/GenBank/DDBJ databases">
        <title>Sorangium comparison.</title>
        <authorList>
            <person name="Zaburannyi N."/>
            <person name="Bunk B."/>
            <person name="Overmann J."/>
            <person name="Mueller R."/>
        </authorList>
    </citation>
    <scope>NUCLEOTIDE SEQUENCE [LARGE SCALE GENOMIC DNA]</scope>
    <source>
        <strain evidence="4 5">So ceGT47</strain>
    </source>
</reference>
<dbReference type="PANTHER" id="PTHR37302:SF3">
    <property type="entry name" value="DAMAGE-INDUCIBLE PROTEIN DINB"/>
    <property type="match status" value="1"/>
</dbReference>
<sequence length="193" mass="21862">MTGGARRAILPRMDTLTTFRAMARNNAWSNHRLHRACAELSPAELTAERTSFFPSLHKTLTHILLVDWYYLDALERGGRGLTLFADLEPFADFAALRQAQRDADRRLIAFCEALPDEAALDGEVQIQREAHVQVDRVGGVLLHLFVHQIHHRGQAHAMLSGTRVQPPQLDEFFLAEELPLREAELRELGLPVR</sequence>
<accession>A0A4P2Q5L1</accession>
<dbReference type="Pfam" id="PF05163">
    <property type="entry name" value="DinB"/>
    <property type="match status" value="1"/>
</dbReference>
<dbReference type="InterPro" id="IPR007837">
    <property type="entry name" value="DinB"/>
</dbReference>
<dbReference type="InterPro" id="IPR034660">
    <property type="entry name" value="DinB/YfiT-like"/>
</dbReference>
<evidence type="ECO:0000256" key="2">
    <source>
        <dbReference type="ARBA" id="ARBA00022723"/>
    </source>
</evidence>
<evidence type="ECO:0000313" key="5">
    <source>
        <dbReference type="Proteomes" id="UP000295781"/>
    </source>
</evidence>
<dbReference type="EMBL" id="CP012670">
    <property type="protein sequence ID" value="AUX24680.1"/>
    <property type="molecule type" value="Genomic_DNA"/>
</dbReference>
<feature type="binding site" evidence="3">
    <location>
        <position position="147"/>
    </location>
    <ligand>
        <name>a divalent metal cation</name>
        <dbReference type="ChEBI" id="CHEBI:60240"/>
    </ligand>
</feature>
<evidence type="ECO:0000313" key="4">
    <source>
        <dbReference type="EMBL" id="AUX24680.1"/>
    </source>
</evidence>
<proteinExistence type="inferred from homology"/>
<dbReference type="PANTHER" id="PTHR37302">
    <property type="entry name" value="SLR1116 PROTEIN"/>
    <property type="match status" value="1"/>
</dbReference>
<dbReference type="AlphaFoldDB" id="A0A4P2Q5L1"/>
<evidence type="ECO:0000256" key="3">
    <source>
        <dbReference type="PIRSR" id="PIRSR607837-1"/>
    </source>
</evidence>
<dbReference type="Gene3D" id="1.20.120.450">
    <property type="entry name" value="dinb family like domain"/>
    <property type="match status" value="1"/>
</dbReference>
<dbReference type="Proteomes" id="UP000295781">
    <property type="component" value="Chromosome"/>
</dbReference>
<feature type="binding site" evidence="3">
    <location>
        <position position="62"/>
    </location>
    <ligand>
        <name>a divalent metal cation</name>
        <dbReference type="ChEBI" id="CHEBI:60240"/>
    </ligand>
</feature>
<evidence type="ECO:0000256" key="1">
    <source>
        <dbReference type="ARBA" id="ARBA00008635"/>
    </source>
</evidence>
<keyword evidence="2 3" id="KW-0479">Metal-binding</keyword>
<dbReference type="OrthoDB" id="9807509at2"/>
<dbReference type="GO" id="GO:0046872">
    <property type="term" value="F:metal ion binding"/>
    <property type="evidence" value="ECO:0007669"/>
    <property type="project" value="UniProtKB-KW"/>
</dbReference>
<name>A0A4P2Q5L1_SORCE</name>